<dbReference type="EMBL" id="BOOH01000034">
    <property type="protein sequence ID" value="GIH77767.1"/>
    <property type="molecule type" value="Genomic_DNA"/>
</dbReference>
<dbReference type="GO" id="GO:0004497">
    <property type="term" value="F:monooxygenase activity"/>
    <property type="evidence" value="ECO:0007669"/>
    <property type="project" value="UniProtKB-KW"/>
</dbReference>
<dbReference type="InterPro" id="IPR002938">
    <property type="entry name" value="FAD-bd"/>
</dbReference>
<evidence type="ECO:0000313" key="4">
    <source>
        <dbReference type="EMBL" id="GIH77767.1"/>
    </source>
</evidence>
<sequence>MTKARTALIIGGGIAGPVTALALRRAGVEATVYEAYPSTADGVGGTLALAPNGLAALDVVGAREAVAARALPIPRTVMSFGGKKVEIPRLAGLPPLHLVHRADLHRALHDVAAARGIRVEHGRRLVSAEQGATGALMPLLMRTVMRPEKNAGPVQRYRIDWDAPADSDGVTAPA</sequence>
<dbReference type="Proteomes" id="UP000616724">
    <property type="component" value="Unassembled WGS sequence"/>
</dbReference>
<keyword evidence="1" id="KW-0560">Oxidoreductase</keyword>
<feature type="domain" description="FAD-binding" evidence="3">
    <location>
        <begin position="7"/>
        <end position="134"/>
    </location>
</feature>
<name>A0A8J3RLA5_9ACTN</name>
<dbReference type="Pfam" id="PF01494">
    <property type="entry name" value="FAD_binding_3"/>
    <property type="match status" value="1"/>
</dbReference>
<dbReference type="InterPro" id="IPR036188">
    <property type="entry name" value="FAD/NAD-bd_sf"/>
</dbReference>
<organism evidence="4 5">
    <name type="scientific">Planobispora longispora</name>
    <dbReference type="NCBI Taxonomy" id="28887"/>
    <lineage>
        <taxon>Bacteria</taxon>
        <taxon>Bacillati</taxon>
        <taxon>Actinomycetota</taxon>
        <taxon>Actinomycetes</taxon>
        <taxon>Streptosporangiales</taxon>
        <taxon>Streptosporangiaceae</taxon>
        <taxon>Planobispora</taxon>
    </lineage>
</organism>
<reference evidence="4 5" key="1">
    <citation type="submission" date="2021-01" db="EMBL/GenBank/DDBJ databases">
        <title>Whole genome shotgun sequence of Planobispora longispora NBRC 13918.</title>
        <authorList>
            <person name="Komaki H."/>
            <person name="Tamura T."/>
        </authorList>
    </citation>
    <scope>NUCLEOTIDE SEQUENCE [LARGE SCALE GENOMIC DNA]</scope>
    <source>
        <strain evidence="4 5">NBRC 13918</strain>
    </source>
</reference>
<dbReference type="AlphaFoldDB" id="A0A8J3RLA5"/>
<evidence type="ECO:0000313" key="5">
    <source>
        <dbReference type="Proteomes" id="UP000616724"/>
    </source>
</evidence>
<comment type="caution">
    <text evidence="4">The sequence shown here is derived from an EMBL/GenBank/DDBJ whole genome shotgun (WGS) entry which is preliminary data.</text>
</comment>
<dbReference type="PANTHER" id="PTHR13789">
    <property type="entry name" value="MONOOXYGENASE"/>
    <property type="match status" value="1"/>
</dbReference>
<evidence type="ECO:0000256" key="1">
    <source>
        <dbReference type="ARBA" id="ARBA00023002"/>
    </source>
</evidence>
<evidence type="ECO:0000259" key="3">
    <source>
        <dbReference type="Pfam" id="PF01494"/>
    </source>
</evidence>
<evidence type="ECO:0000256" key="2">
    <source>
        <dbReference type="ARBA" id="ARBA00023033"/>
    </source>
</evidence>
<dbReference type="InterPro" id="IPR050493">
    <property type="entry name" value="FAD-dep_Monooxygenase_BioMet"/>
</dbReference>
<dbReference type="SUPFAM" id="SSF51905">
    <property type="entry name" value="FAD/NAD(P)-binding domain"/>
    <property type="match status" value="1"/>
</dbReference>
<protein>
    <recommendedName>
        <fullName evidence="3">FAD-binding domain-containing protein</fullName>
    </recommendedName>
</protein>
<accession>A0A8J3RLA5</accession>
<dbReference type="RefSeq" id="WP_203892323.1">
    <property type="nucleotide sequence ID" value="NZ_BOOH01000034.1"/>
</dbReference>
<keyword evidence="5" id="KW-1185">Reference proteome</keyword>
<dbReference type="PANTHER" id="PTHR13789:SF309">
    <property type="entry name" value="PUTATIVE (AFU_ORTHOLOGUE AFUA_6G14510)-RELATED"/>
    <property type="match status" value="1"/>
</dbReference>
<gene>
    <name evidence="4" type="ORF">Plo01_41960</name>
</gene>
<proteinExistence type="predicted"/>
<dbReference type="Gene3D" id="3.50.50.60">
    <property type="entry name" value="FAD/NAD(P)-binding domain"/>
    <property type="match status" value="1"/>
</dbReference>
<dbReference type="GO" id="GO:0071949">
    <property type="term" value="F:FAD binding"/>
    <property type="evidence" value="ECO:0007669"/>
    <property type="project" value="InterPro"/>
</dbReference>
<keyword evidence="2" id="KW-0503">Monooxygenase</keyword>